<comment type="caution">
    <text evidence="2">The sequence shown here is derived from an EMBL/GenBank/DDBJ whole genome shotgun (WGS) entry which is preliminary data.</text>
</comment>
<dbReference type="AlphaFoldDB" id="A0AAW0UC89"/>
<protein>
    <submittedName>
        <fullName evidence="2">Uncharacterized protein</fullName>
    </submittedName>
</protein>
<accession>A0AAW0UC89</accession>
<proteinExistence type="predicted"/>
<organism evidence="2 3">
    <name type="scientific">Scylla paramamosain</name>
    <name type="common">Mud crab</name>
    <dbReference type="NCBI Taxonomy" id="85552"/>
    <lineage>
        <taxon>Eukaryota</taxon>
        <taxon>Metazoa</taxon>
        <taxon>Ecdysozoa</taxon>
        <taxon>Arthropoda</taxon>
        <taxon>Crustacea</taxon>
        <taxon>Multicrustacea</taxon>
        <taxon>Malacostraca</taxon>
        <taxon>Eumalacostraca</taxon>
        <taxon>Eucarida</taxon>
        <taxon>Decapoda</taxon>
        <taxon>Pleocyemata</taxon>
        <taxon>Brachyura</taxon>
        <taxon>Eubrachyura</taxon>
        <taxon>Portunoidea</taxon>
        <taxon>Portunidae</taxon>
        <taxon>Portuninae</taxon>
        <taxon>Scylla</taxon>
    </lineage>
</organism>
<reference evidence="2 3" key="1">
    <citation type="submission" date="2023-03" db="EMBL/GenBank/DDBJ databases">
        <title>High-quality genome of Scylla paramamosain provides insights in environmental adaptation.</title>
        <authorList>
            <person name="Zhang L."/>
        </authorList>
    </citation>
    <scope>NUCLEOTIDE SEQUENCE [LARGE SCALE GENOMIC DNA]</scope>
    <source>
        <strain evidence="2">LZ_2023a</strain>
        <tissue evidence="2">Muscle</tissue>
    </source>
</reference>
<keyword evidence="3" id="KW-1185">Reference proteome</keyword>
<feature type="region of interest" description="Disordered" evidence="1">
    <location>
        <begin position="70"/>
        <end position="94"/>
    </location>
</feature>
<dbReference type="EMBL" id="JARAKH010000014">
    <property type="protein sequence ID" value="KAK8397295.1"/>
    <property type="molecule type" value="Genomic_DNA"/>
</dbReference>
<name>A0AAW0UC89_SCYPA</name>
<evidence type="ECO:0000313" key="2">
    <source>
        <dbReference type="EMBL" id="KAK8397295.1"/>
    </source>
</evidence>
<gene>
    <name evidence="2" type="ORF">O3P69_004772</name>
</gene>
<sequence>MDKCMRCQGDYFEGDNLYKGPSCEEEPVCMLPRLPTRAQWSRRAATVLPSATHLSITYPFFYESWSGLPTHQSAPLPPPPVPAPDKGVEASQTNHKYSKCGHASCNEIQPNMNARL</sequence>
<evidence type="ECO:0000256" key="1">
    <source>
        <dbReference type="SAM" id="MobiDB-lite"/>
    </source>
</evidence>
<evidence type="ECO:0000313" key="3">
    <source>
        <dbReference type="Proteomes" id="UP001487740"/>
    </source>
</evidence>
<dbReference type="Proteomes" id="UP001487740">
    <property type="component" value="Unassembled WGS sequence"/>
</dbReference>